<accession>A0AAW2TL94</accession>
<feature type="coiled-coil region" evidence="1">
    <location>
        <begin position="26"/>
        <end position="186"/>
    </location>
</feature>
<feature type="transmembrane region" description="Helical" evidence="3">
    <location>
        <begin position="807"/>
        <end position="827"/>
    </location>
</feature>
<sequence length="830" mass="94377">MKEFCNELEGKLQQSDENFCKTDSLLSQAVANTKELKQKLKALEELHAESGNAISTTNERNRELEDVVQALNATAEEAKSWLRESETRCIAAEQRTIELEQQLNLEELKSHDYQRELKELSEKISELKAVLEKEVEEKQQVDARLQESQVKLTQMESDLGMSMARNSELEIELKNATDKCTEHEGRANTIHQRSLELQDLIQASDTKAVDADKKVSKLELLLETEKYRIKELEEQIALLETKCENSEAEALKSSKQRSESIENDLKSAWMKESEVIEKLKLAEEQLEQQSKVLEEATARNAELESSHEILTRDSEVKLQDAIANFTNRDSEAKALHEKVKALEDQVNSYQEQLAEATERYETAKKDLNGIVEKLTSSEDTNENLKRKIMETEGKAEEYAAENVILSETNADLSGKVKDLEEKLIAAASEMEVSNRQLDSHMSTITELTDRHSKVSELQLAAETRISEAEAQLEEAIQKFNLRDSEVKELYEKLKAFEVQVKTYEEQVQEASTLVKGRELELEQALLKSKDLERELEKNSSQFEKETQALVETNLKLTEDLASYESKLNDLQTKLSVVSSEKHDTVEELNNARTEVEELTQRLVSEGQKLQSQISSVMEENNLLNETFQSSKKDLEAMIVHLEEQVKEQKSSEDALKTKLEFLNSEVGQKAELENRLKDLEEQLATAEIKLKEEKASGSHKDLEREAAWKHLSEDLEAKKNEILLLDNKVKELENRLQQKQTDAKLKEKDIGGPTTEPKDELIKSREIETFTSTPSKRKHKKKTEATSAEALSSDTTHVQTAEASSIVNLKIILGVALVSIIFGIILGKRY</sequence>
<reference evidence="4" key="1">
    <citation type="submission" date="2020-06" db="EMBL/GenBank/DDBJ databases">
        <authorList>
            <person name="Li T."/>
            <person name="Hu X."/>
            <person name="Zhang T."/>
            <person name="Song X."/>
            <person name="Zhang H."/>
            <person name="Dai N."/>
            <person name="Sheng W."/>
            <person name="Hou X."/>
            <person name="Wei L."/>
        </authorList>
    </citation>
    <scope>NUCLEOTIDE SEQUENCE</scope>
    <source>
        <strain evidence="4">KEN1</strain>
        <tissue evidence="4">Leaf</tissue>
    </source>
</reference>
<reference evidence="4" key="2">
    <citation type="journal article" date="2024" name="Plant">
        <title>Genomic evolution and insights into agronomic trait innovations of Sesamum species.</title>
        <authorList>
            <person name="Miao H."/>
            <person name="Wang L."/>
            <person name="Qu L."/>
            <person name="Liu H."/>
            <person name="Sun Y."/>
            <person name="Le M."/>
            <person name="Wang Q."/>
            <person name="Wei S."/>
            <person name="Zheng Y."/>
            <person name="Lin W."/>
            <person name="Duan Y."/>
            <person name="Cao H."/>
            <person name="Xiong S."/>
            <person name="Wang X."/>
            <person name="Wei L."/>
            <person name="Li C."/>
            <person name="Ma Q."/>
            <person name="Ju M."/>
            <person name="Zhao R."/>
            <person name="Li G."/>
            <person name="Mu C."/>
            <person name="Tian Q."/>
            <person name="Mei H."/>
            <person name="Zhang T."/>
            <person name="Gao T."/>
            <person name="Zhang H."/>
        </authorList>
    </citation>
    <scope>NUCLEOTIDE SEQUENCE</scope>
    <source>
        <strain evidence="4">KEN1</strain>
    </source>
</reference>
<evidence type="ECO:0000313" key="4">
    <source>
        <dbReference type="EMBL" id="KAL0405199.1"/>
    </source>
</evidence>
<evidence type="ECO:0000256" key="3">
    <source>
        <dbReference type="SAM" id="Phobius"/>
    </source>
</evidence>
<feature type="compositionally biased region" description="Polar residues" evidence="2">
    <location>
        <begin position="785"/>
        <end position="797"/>
    </location>
</feature>
<keyword evidence="1" id="KW-0175">Coiled coil</keyword>
<organism evidence="4">
    <name type="scientific">Sesamum latifolium</name>
    <dbReference type="NCBI Taxonomy" id="2727402"/>
    <lineage>
        <taxon>Eukaryota</taxon>
        <taxon>Viridiplantae</taxon>
        <taxon>Streptophyta</taxon>
        <taxon>Embryophyta</taxon>
        <taxon>Tracheophyta</taxon>
        <taxon>Spermatophyta</taxon>
        <taxon>Magnoliopsida</taxon>
        <taxon>eudicotyledons</taxon>
        <taxon>Gunneridae</taxon>
        <taxon>Pentapetalae</taxon>
        <taxon>asterids</taxon>
        <taxon>lamiids</taxon>
        <taxon>Lamiales</taxon>
        <taxon>Pedaliaceae</taxon>
        <taxon>Sesamum</taxon>
    </lineage>
</organism>
<protein>
    <recommendedName>
        <fullName evidence="5">Myosin heavy chain</fullName>
    </recommendedName>
</protein>
<feature type="compositionally biased region" description="Basic and acidic residues" evidence="2">
    <location>
        <begin position="738"/>
        <end position="768"/>
    </location>
</feature>
<dbReference type="PANTHER" id="PTHR43049:SF1">
    <property type="entry name" value="EARLY ENDOSOME ANTIGEN"/>
    <property type="match status" value="1"/>
</dbReference>
<dbReference type="Gene3D" id="1.10.287.1490">
    <property type="match status" value="1"/>
</dbReference>
<dbReference type="AlphaFoldDB" id="A0AAW2TL94"/>
<gene>
    <name evidence="4" type="ORF">Slati_3833800</name>
</gene>
<comment type="caution">
    <text evidence="4">The sequence shown here is derived from an EMBL/GenBank/DDBJ whole genome shotgun (WGS) entry which is preliminary data.</text>
</comment>
<keyword evidence="3" id="KW-0472">Membrane</keyword>
<feature type="coiled-coil region" evidence="1">
    <location>
        <begin position="215"/>
        <end position="249"/>
    </location>
</feature>
<keyword evidence="3" id="KW-0812">Transmembrane</keyword>
<keyword evidence="3" id="KW-1133">Transmembrane helix</keyword>
<name>A0AAW2TL94_9LAMI</name>
<evidence type="ECO:0008006" key="5">
    <source>
        <dbReference type="Google" id="ProtNLM"/>
    </source>
</evidence>
<dbReference type="SUPFAM" id="SSF57997">
    <property type="entry name" value="Tropomyosin"/>
    <property type="match status" value="1"/>
</dbReference>
<proteinExistence type="predicted"/>
<feature type="region of interest" description="Disordered" evidence="2">
    <location>
        <begin position="738"/>
        <end position="797"/>
    </location>
</feature>
<evidence type="ECO:0000256" key="1">
    <source>
        <dbReference type="SAM" id="Coils"/>
    </source>
</evidence>
<evidence type="ECO:0000256" key="2">
    <source>
        <dbReference type="SAM" id="MobiDB-lite"/>
    </source>
</evidence>
<dbReference type="EMBL" id="JACGWN010000014">
    <property type="protein sequence ID" value="KAL0405199.1"/>
    <property type="molecule type" value="Genomic_DNA"/>
</dbReference>
<dbReference type="PANTHER" id="PTHR43049">
    <property type="entry name" value="EARLY ENDOSOME ANTIGEN"/>
    <property type="match status" value="1"/>
</dbReference>